<dbReference type="Gene3D" id="1.10.10.1150">
    <property type="entry name" value="Coenzyme PQQ synthesis protein D (PqqD)"/>
    <property type="match status" value="1"/>
</dbReference>
<dbReference type="InterPro" id="IPR041881">
    <property type="entry name" value="PqqD_sf"/>
</dbReference>
<dbReference type="EMBL" id="CP031163">
    <property type="protein sequence ID" value="AXH00710.1"/>
    <property type="molecule type" value="Genomic_DNA"/>
</dbReference>
<name>A0A345ILY7_9DEIO</name>
<dbReference type="STRING" id="1288484.GCA_000348665_00230"/>
<reference evidence="1 2" key="1">
    <citation type="submission" date="2018-07" db="EMBL/GenBank/DDBJ databases">
        <title>Complete Genome and Methylome Analysis of Deinococcus wulumuqiensis NEB 479.</title>
        <authorList>
            <person name="Fomenkov A."/>
            <person name="Luyten Y."/>
            <person name="Vincze T."/>
            <person name="Anton B.P."/>
            <person name="Clark T."/>
            <person name="Roberts R.J."/>
            <person name="Morgan R.D."/>
        </authorList>
    </citation>
    <scope>NUCLEOTIDE SEQUENCE [LARGE SCALE GENOMIC DNA]</scope>
    <source>
        <strain evidence="1 2">NEB 479</strain>
        <plasmid evidence="2">Plasmid pdrdi</plasmid>
    </source>
</reference>
<dbReference type="AlphaFoldDB" id="A0A345ILY7"/>
<dbReference type="Proteomes" id="UP000253744">
    <property type="component" value="Plasmid pDrdI"/>
</dbReference>
<dbReference type="RefSeq" id="WP_114673365.1">
    <property type="nucleotide sequence ID" value="NZ_CP031163.1"/>
</dbReference>
<accession>A0A345ILY7</accession>
<dbReference type="InterPro" id="IPR008792">
    <property type="entry name" value="PQQD"/>
</dbReference>
<dbReference type="KEGG" id="dwu:DVJ83_16285"/>
<keyword evidence="1" id="KW-0614">Plasmid</keyword>
<evidence type="ECO:0000313" key="2">
    <source>
        <dbReference type="Proteomes" id="UP000253744"/>
    </source>
</evidence>
<geneLocation type="plasmid" evidence="2">
    <name>pdrdi</name>
</geneLocation>
<proteinExistence type="predicted"/>
<gene>
    <name evidence="1" type="ORF">DVJ83_16285</name>
</gene>
<evidence type="ECO:0000313" key="1">
    <source>
        <dbReference type="EMBL" id="AXH00710.1"/>
    </source>
</evidence>
<organism evidence="1 2">
    <name type="scientific">Deinococcus wulumuqiensis</name>
    <dbReference type="NCBI Taxonomy" id="980427"/>
    <lineage>
        <taxon>Bacteria</taxon>
        <taxon>Thermotogati</taxon>
        <taxon>Deinococcota</taxon>
        <taxon>Deinococci</taxon>
        <taxon>Deinococcales</taxon>
        <taxon>Deinococcaceae</taxon>
        <taxon>Deinococcus</taxon>
    </lineage>
</organism>
<dbReference type="Pfam" id="PF05402">
    <property type="entry name" value="PqqD"/>
    <property type="match status" value="1"/>
</dbReference>
<sequence>MWTANPDILVTDLGDELVLMDPQGSLMFSLNAAGRLLWQSLPASADTLAQRLQTTYGLGAAQARADSQAVLDDLAARRLVKLV</sequence>
<protein>
    <submittedName>
        <fullName evidence="1">PqqD family protein</fullName>
    </submittedName>
</protein>